<dbReference type="NCBIfam" id="NF045542">
    <property type="entry name" value="Clp_rel_HeadMat"/>
    <property type="match status" value="1"/>
</dbReference>
<evidence type="ECO:0000256" key="4">
    <source>
        <dbReference type="ARBA" id="ARBA00022801"/>
    </source>
</evidence>
<dbReference type="eggNOG" id="COG0740">
    <property type="taxonomic scope" value="Bacteria"/>
</dbReference>
<feature type="region of interest" description="Disordered" evidence="7">
    <location>
        <begin position="251"/>
        <end position="270"/>
    </location>
</feature>
<evidence type="ECO:0000313" key="8">
    <source>
        <dbReference type="EMBL" id="EOQ37211.1"/>
    </source>
</evidence>
<keyword evidence="4" id="KW-0378">Hydrolase</keyword>
<dbReference type="InterPro" id="IPR023562">
    <property type="entry name" value="ClpP/TepA"/>
</dbReference>
<dbReference type="OrthoDB" id="9806592at2"/>
<evidence type="ECO:0000313" key="9">
    <source>
        <dbReference type="Proteomes" id="UP000013981"/>
    </source>
</evidence>
<dbReference type="Proteomes" id="UP000013981">
    <property type="component" value="Unassembled WGS sequence"/>
</dbReference>
<evidence type="ECO:0000256" key="1">
    <source>
        <dbReference type="ARBA" id="ARBA00007039"/>
    </source>
</evidence>
<dbReference type="PATRIC" id="fig|1203606.4.peg.1856"/>
<evidence type="ECO:0000256" key="3">
    <source>
        <dbReference type="ARBA" id="ARBA00022670"/>
    </source>
</evidence>
<dbReference type="SUPFAM" id="SSF52096">
    <property type="entry name" value="ClpP/crotonase"/>
    <property type="match status" value="1"/>
</dbReference>
<dbReference type="Pfam" id="PF00574">
    <property type="entry name" value="CLP_protease"/>
    <property type="match status" value="1"/>
</dbReference>
<dbReference type="PANTHER" id="PTHR10381">
    <property type="entry name" value="ATP-DEPENDENT CLP PROTEASE PROTEOLYTIC SUBUNIT"/>
    <property type="match status" value="1"/>
</dbReference>
<gene>
    <name evidence="8" type="ORF">HMPREF1526_01902</name>
</gene>
<dbReference type="GO" id="GO:0006515">
    <property type="term" value="P:protein quality control for misfolded or incompletely synthesized proteins"/>
    <property type="evidence" value="ECO:0007669"/>
    <property type="project" value="TreeGrafter"/>
</dbReference>
<sequence>MKTSNTPRLCAGPQVVQQTPTKFWNIASVGEDSGEIVLYGDVVARQPVDWWTGEPEPGLYIAPESFMEDLAAVKGKSNITIKINSTGGDLYTGIAIHNAIKGLSGHKVVIVEGIAASAASVIACAGDEVQVYPGSMVMIHGVAGLLMDYYTLADLKKLQKDFDASERAIAEIYHAKTGIAVEQLRTMMTRETWMVGQEAIDNGFADTLLEGDGPDVSVSADKQVLLVAGIRHNIKGLHNVPSTIRINSIHAAPAAGNKPTGNGGENRKEDEPMTLEEMRAQHPDLVAQIEQQAVANAIAQERARIEAIDSIAASVGDAQLVRDAKYGESTCTAEQLALKAMQKQAALGAKHLKDAANDNAESGAADVGAAPNGGEEGSEADDKAKVDAIVGIYNTTKNGGKK</sequence>
<reference evidence="8 9" key="1">
    <citation type="submission" date="2013-01" db="EMBL/GenBank/DDBJ databases">
        <title>The Genome Sequence of Butyricicoccus pullicaecorum 1.2.</title>
        <authorList>
            <consortium name="The Broad Institute Genome Sequencing Platform"/>
            <person name="Earl A."/>
            <person name="Ward D."/>
            <person name="Feldgarden M."/>
            <person name="Gevers D."/>
            <person name="Van Immerseel F."/>
            <person name="Eeckhaut V."/>
            <person name="Walker B."/>
            <person name="Young S.K."/>
            <person name="Zeng Q."/>
            <person name="Gargeya S."/>
            <person name="Fitzgerald M."/>
            <person name="Haas B."/>
            <person name="Abouelleil A."/>
            <person name="Alvarado L."/>
            <person name="Arachchi H.M."/>
            <person name="Berlin A.M."/>
            <person name="Chapman S.B."/>
            <person name="Dewar J."/>
            <person name="Goldberg J."/>
            <person name="Griggs A."/>
            <person name="Gujja S."/>
            <person name="Hansen M."/>
            <person name="Howarth C."/>
            <person name="Imamovic A."/>
            <person name="Larimer J."/>
            <person name="McCowan C."/>
            <person name="Murphy C."/>
            <person name="Neiman D."/>
            <person name="Pearson M."/>
            <person name="Priest M."/>
            <person name="Roberts A."/>
            <person name="Saif S."/>
            <person name="Shea T."/>
            <person name="Sisk P."/>
            <person name="Sykes S."/>
            <person name="Wortman J."/>
            <person name="Nusbaum C."/>
            <person name="Birren B."/>
        </authorList>
    </citation>
    <scope>NUCLEOTIDE SEQUENCE [LARGE SCALE GENOMIC DNA]</scope>
    <source>
        <strain evidence="8 9">1.2</strain>
    </source>
</reference>
<name>R8VY39_9FIRM</name>
<comment type="similarity">
    <text evidence="1 6">Belongs to the peptidase S14 family.</text>
</comment>
<evidence type="ECO:0000256" key="2">
    <source>
        <dbReference type="ARBA" id="ARBA00022490"/>
    </source>
</evidence>
<evidence type="ECO:0000256" key="7">
    <source>
        <dbReference type="SAM" id="MobiDB-lite"/>
    </source>
</evidence>
<dbReference type="Gene3D" id="3.90.226.10">
    <property type="entry name" value="2-enoyl-CoA Hydratase, Chain A, domain 1"/>
    <property type="match status" value="1"/>
</dbReference>
<feature type="region of interest" description="Disordered" evidence="7">
    <location>
        <begin position="357"/>
        <end position="383"/>
    </location>
</feature>
<accession>R8VY39</accession>
<dbReference type="GO" id="GO:0051117">
    <property type="term" value="F:ATPase binding"/>
    <property type="evidence" value="ECO:0007669"/>
    <property type="project" value="TreeGrafter"/>
</dbReference>
<comment type="caution">
    <text evidence="8">The sequence shown here is derived from an EMBL/GenBank/DDBJ whole genome shotgun (WGS) entry which is preliminary data.</text>
</comment>
<keyword evidence="5" id="KW-0720">Serine protease</keyword>
<proteinExistence type="inferred from homology"/>
<organism evidence="8 9">
    <name type="scientific">Butyricicoccus pullicaecorum 1.2</name>
    <dbReference type="NCBI Taxonomy" id="1203606"/>
    <lineage>
        <taxon>Bacteria</taxon>
        <taxon>Bacillati</taxon>
        <taxon>Bacillota</taxon>
        <taxon>Clostridia</taxon>
        <taxon>Eubacteriales</taxon>
        <taxon>Butyricicoccaceae</taxon>
        <taxon>Butyricicoccus</taxon>
    </lineage>
</organism>
<dbReference type="PRINTS" id="PR00127">
    <property type="entry name" value="CLPPROTEASEP"/>
</dbReference>
<dbReference type="HOGENOM" id="CLU_052762_0_1_9"/>
<protein>
    <recommendedName>
        <fullName evidence="6">ATP-dependent Clp protease proteolytic subunit</fullName>
    </recommendedName>
</protein>
<keyword evidence="3" id="KW-0645">Protease</keyword>
<keyword evidence="2" id="KW-0963">Cytoplasm</keyword>
<dbReference type="InterPro" id="IPR001907">
    <property type="entry name" value="ClpP"/>
</dbReference>
<evidence type="ECO:0000256" key="5">
    <source>
        <dbReference type="ARBA" id="ARBA00022825"/>
    </source>
</evidence>
<dbReference type="GO" id="GO:0004176">
    <property type="term" value="F:ATP-dependent peptidase activity"/>
    <property type="evidence" value="ECO:0007669"/>
    <property type="project" value="InterPro"/>
</dbReference>
<dbReference type="CDD" id="cd07016">
    <property type="entry name" value="S14_ClpP_1"/>
    <property type="match status" value="1"/>
</dbReference>
<keyword evidence="9" id="KW-1185">Reference proteome</keyword>
<dbReference type="RefSeq" id="WP_016148036.1">
    <property type="nucleotide sequence ID" value="NZ_KB976104.1"/>
</dbReference>
<dbReference type="PANTHER" id="PTHR10381:SF70">
    <property type="entry name" value="ATP-DEPENDENT CLP PROTEASE PROTEOLYTIC SUBUNIT"/>
    <property type="match status" value="1"/>
</dbReference>
<dbReference type="InterPro" id="IPR029045">
    <property type="entry name" value="ClpP/crotonase-like_dom_sf"/>
</dbReference>
<evidence type="ECO:0000256" key="6">
    <source>
        <dbReference type="RuleBase" id="RU003567"/>
    </source>
</evidence>
<dbReference type="EMBL" id="AQOB01000006">
    <property type="protein sequence ID" value="EOQ37211.1"/>
    <property type="molecule type" value="Genomic_DNA"/>
</dbReference>
<dbReference type="GO" id="GO:0009368">
    <property type="term" value="C:endopeptidase Clp complex"/>
    <property type="evidence" value="ECO:0007669"/>
    <property type="project" value="TreeGrafter"/>
</dbReference>
<dbReference type="AlphaFoldDB" id="R8VY39"/>
<dbReference type="GO" id="GO:0004252">
    <property type="term" value="F:serine-type endopeptidase activity"/>
    <property type="evidence" value="ECO:0007669"/>
    <property type="project" value="InterPro"/>
</dbReference>